<evidence type="ECO:0000256" key="2">
    <source>
        <dbReference type="SAM" id="MobiDB-lite"/>
    </source>
</evidence>
<dbReference type="OrthoDB" id="158614at2"/>
<reference evidence="4 5" key="1">
    <citation type="submission" date="2018-11" db="EMBL/GenBank/DDBJ databases">
        <title>Sequencing the genomes of 1000 actinobacteria strains.</title>
        <authorList>
            <person name="Klenk H.-P."/>
        </authorList>
    </citation>
    <scope>NUCLEOTIDE SEQUENCE [LARGE SCALE GENOMIC DNA]</scope>
    <source>
        <strain evidence="4 5">DSM 13521</strain>
    </source>
</reference>
<dbReference type="AlphaFoldDB" id="A0A3N2D7P1"/>
<feature type="transmembrane region" description="Helical" evidence="3">
    <location>
        <begin position="465"/>
        <end position="484"/>
    </location>
</feature>
<gene>
    <name evidence="4" type="ORF">EDD28_0352</name>
</gene>
<feature type="transmembrane region" description="Helical" evidence="3">
    <location>
        <begin position="381"/>
        <end position="401"/>
    </location>
</feature>
<dbReference type="Gene3D" id="3.40.50.10320">
    <property type="entry name" value="LmbE-like"/>
    <property type="match status" value="1"/>
</dbReference>
<comment type="caution">
    <text evidence="4">The sequence shown here is derived from an EMBL/GenBank/DDBJ whole genome shotgun (WGS) entry which is preliminary data.</text>
</comment>
<evidence type="ECO:0000313" key="5">
    <source>
        <dbReference type="Proteomes" id="UP000275356"/>
    </source>
</evidence>
<dbReference type="PANTHER" id="PTHR12993:SF26">
    <property type="entry name" value="1D-MYO-INOSITOL 2-ACETAMIDO-2-DEOXY-ALPHA-D-GLUCOPYRANOSIDE DEACETYLASE"/>
    <property type="match status" value="1"/>
</dbReference>
<dbReference type="RefSeq" id="WP_123738060.1">
    <property type="nucleotide sequence ID" value="NZ_RKHQ01000001.1"/>
</dbReference>
<evidence type="ECO:0000256" key="1">
    <source>
        <dbReference type="ARBA" id="ARBA00022833"/>
    </source>
</evidence>
<protein>
    <submittedName>
        <fullName evidence="4">LmbE family N-acetylglucosaminyl deacetylase</fullName>
    </submittedName>
</protein>
<proteinExistence type="predicted"/>
<keyword evidence="5" id="KW-1185">Reference proteome</keyword>
<dbReference type="PANTHER" id="PTHR12993">
    <property type="entry name" value="N-ACETYLGLUCOSAMINYL-PHOSPHATIDYLINOSITOL DE-N-ACETYLASE-RELATED"/>
    <property type="match status" value="1"/>
</dbReference>
<keyword evidence="3" id="KW-0472">Membrane</keyword>
<dbReference type="InterPro" id="IPR003737">
    <property type="entry name" value="GlcNAc_PI_deacetylase-related"/>
</dbReference>
<dbReference type="Pfam" id="PF02585">
    <property type="entry name" value="PIG-L"/>
    <property type="match status" value="1"/>
</dbReference>
<evidence type="ECO:0000256" key="3">
    <source>
        <dbReference type="SAM" id="Phobius"/>
    </source>
</evidence>
<dbReference type="GO" id="GO:0016811">
    <property type="term" value="F:hydrolase activity, acting on carbon-nitrogen (but not peptide) bonds, in linear amides"/>
    <property type="evidence" value="ECO:0007669"/>
    <property type="project" value="TreeGrafter"/>
</dbReference>
<feature type="region of interest" description="Disordered" evidence="2">
    <location>
        <begin position="349"/>
        <end position="373"/>
    </location>
</feature>
<feature type="transmembrane region" description="Helical" evidence="3">
    <location>
        <begin position="408"/>
        <end position="427"/>
    </location>
</feature>
<dbReference type="InterPro" id="IPR024078">
    <property type="entry name" value="LmbE-like_dom_sf"/>
</dbReference>
<name>A0A3N2D7P1_9MICO</name>
<dbReference type="SUPFAM" id="SSF102588">
    <property type="entry name" value="LmbE-like"/>
    <property type="match status" value="1"/>
</dbReference>
<dbReference type="EMBL" id="RKHQ01000001">
    <property type="protein sequence ID" value="ROR95790.1"/>
    <property type="molecule type" value="Genomic_DNA"/>
</dbReference>
<feature type="transmembrane region" description="Helical" evidence="3">
    <location>
        <begin position="433"/>
        <end position="453"/>
    </location>
</feature>
<evidence type="ECO:0000313" key="4">
    <source>
        <dbReference type="EMBL" id="ROR95790.1"/>
    </source>
</evidence>
<dbReference type="GO" id="GO:0016137">
    <property type="term" value="P:glycoside metabolic process"/>
    <property type="evidence" value="ECO:0007669"/>
    <property type="project" value="UniProtKB-ARBA"/>
</dbReference>
<keyword evidence="3" id="KW-1133">Transmembrane helix</keyword>
<keyword evidence="1" id="KW-0862">Zinc</keyword>
<keyword evidence="3" id="KW-0812">Transmembrane</keyword>
<sequence length="499" mass="50296">MSTTPPTPPSGGAGDAGAPLLAVFAHPDDETLQAGALLALEAARGRRVVVVTATRGECGEMIGMHETEGTAEVAEIRMRERRDALAALGVHESHVLDELAGDGVRWTDSGMRWVAPGVAGPAADAPPTALTSGDLDGQAAALAGLVRRLRPGLVVCDEPGGAYGHPDHVRTHAITMAAVDLAARGDGAAATADGGDGPWVVPAVGWVAQEADRLVAARAEVARGIAFEGAVGEDGEALTVETGELPSIARSAADVDVTLDATRVVPNLLAAMRCYDSQVQGATVPAIDRALLAGRGVRALRTDQAAVGWFALSNGVAQPILPVVSLELAHGDAAAAGLTASVVVDDARREDGAGPADGASTSPLAPREDAPAAGGRAERTWVRVLTGVLLGLVAATAGTLLHRARLGHVPYGMVLACAIVLVAAMLARSIGRGPGVVGSILGVLAGIQALTYLGRGGDVLVAQDGFGLTWLGLSLAAAVAAAFVPDRWVGERTGSRGSG</sequence>
<dbReference type="Proteomes" id="UP000275356">
    <property type="component" value="Unassembled WGS sequence"/>
</dbReference>
<organism evidence="4 5">
    <name type="scientific">Salana multivorans</name>
    <dbReference type="NCBI Taxonomy" id="120377"/>
    <lineage>
        <taxon>Bacteria</taxon>
        <taxon>Bacillati</taxon>
        <taxon>Actinomycetota</taxon>
        <taxon>Actinomycetes</taxon>
        <taxon>Micrococcales</taxon>
        <taxon>Beutenbergiaceae</taxon>
        <taxon>Salana</taxon>
    </lineage>
</organism>
<accession>A0A3N2D7P1</accession>